<evidence type="ECO:0000259" key="8">
    <source>
        <dbReference type="Pfam" id="PF07715"/>
    </source>
</evidence>
<dbReference type="InterPro" id="IPR057601">
    <property type="entry name" value="Oar-like_b-barrel"/>
</dbReference>
<keyword evidence="10" id="KW-0675">Receptor</keyword>
<gene>
    <name evidence="10" type="ORF">IPN91_12175</name>
</gene>
<keyword evidence="3" id="KW-1134">Transmembrane beta strand</keyword>
<dbReference type="Pfam" id="PF07715">
    <property type="entry name" value="Plug"/>
    <property type="match status" value="1"/>
</dbReference>
<feature type="domain" description="TonB-dependent receptor plug" evidence="8">
    <location>
        <begin position="139"/>
        <end position="229"/>
    </location>
</feature>
<dbReference type="Gene3D" id="2.170.130.10">
    <property type="entry name" value="TonB-dependent receptor, plug domain"/>
    <property type="match status" value="1"/>
</dbReference>
<sequence>MARNSGSSRFSALVLALVAAPVAMLAQGTTTSAITGTVSDNTGRPLAGALLRVTSESLIGGARTVTTSENGRYRIPMLPPGRYTITVEAKGFPTRKVNEVAELGKTTTVDIRMAPESAAVVEVVGQSGLEEMSSTLTRNFKAEDIENLPIKRDIAAIAALTPGINLTVSSGARVSASGFGGDRDNANAYLINGINVGDSSAGQAWVQVNPDWFEEVQIGGVGAGAEFGGFSGAYFNGIIKKGGNQFSGSIAGYYQKDSWSVNRSGPDPSFPEQTVRKVGDTASDLALNVGGPIIKDKLWYFLSVESISIERTPVGSPTSEKRSTPRAMANLTLQATPSATLSLFMDYDTVETDHRGASRVLAVDATRKQDGPNFTYGLEWMQSLNSNMVLTLRASGYDGIDDHKGYNGENYSLYVDGTVPLNPAIPSYAAFAGFEQMNNAYQNFENTRSRVGLLASLDWFIPSGRGSHALKFGLDIDRAKDKERAWYPGGISLNAVGDADYGEVYPDYVQVGGGYDFDTKLERNTFFVQDTWTVNDHLVLRPGLRFEQFKGGSQWKTNTVAPRFGFTWTPDTAKTFVVKGHIGRYYDGLSGANYDRAIPGAYPLEKRYWWPNYDDAQVVLLTNLADPLSQYPLPVFDDTTYRNRVSEQSSIDPNIKHPYFDELQFAVEKRLGRNWVVAANYVHRKGKDLIARFDRLPELTDPADAIEVVNPLTGQTLTFNAPGINLADTNLPPHDYYITNDSGAKRTYTAVTISLDGRFTANWDMNFSYTKASNKGNLLKSNGYSSGREWSGSLYNNDGDLPGTNDDEYKLRTSYKLPWGTRLSASFVYLSGLHYTRYIRTPRQYNREYYYVNIEPLGSSSYDARRLLDVRVSHRFELGKKKALEFFGDVFNVLNDAAVTSRGERYDSFYSGMVFDQEPPRTFRLGAKFLF</sequence>
<dbReference type="Pfam" id="PF13620">
    <property type="entry name" value="CarboxypepD_reg"/>
    <property type="match status" value="1"/>
</dbReference>
<protein>
    <submittedName>
        <fullName evidence="10">TonB-dependent receptor</fullName>
    </submittedName>
</protein>
<proteinExistence type="predicted"/>
<dbReference type="InterPro" id="IPR039426">
    <property type="entry name" value="TonB-dep_rcpt-like"/>
</dbReference>
<dbReference type="AlphaFoldDB" id="A0A936F3C4"/>
<reference evidence="10 11" key="1">
    <citation type="submission" date="2020-10" db="EMBL/GenBank/DDBJ databases">
        <title>Connecting structure to function with the recovery of over 1000 high-quality activated sludge metagenome-assembled genomes encoding full-length rRNA genes using long-read sequencing.</title>
        <authorList>
            <person name="Singleton C.M."/>
            <person name="Petriglieri F."/>
            <person name="Kristensen J.M."/>
            <person name="Kirkegaard R.H."/>
            <person name="Michaelsen T.Y."/>
            <person name="Andersen M.H."/>
            <person name="Karst S.M."/>
            <person name="Dueholm M.S."/>
            <person name="Nielsen P.H."/>
            <person name="Albertsen M."/>
        </authorList>
    </citation>
    <scope>NUCLEOTIDE SEQUENCE [LARGE SCALE GENOMIC DNA]</scope>
    <source>
        <strain evidence="10">OdNE_18-Q3-R46-58_MAXAC.008</strain>
    </source>
</reference>
<dbReference type="Gene3D" id="2.60.40.1120">
    <property type="entry name" value="Carboxypeptidase-like, regulatory domain"/>
    <property type="match status" value="1"/>
</dbReference>
<keyword evidence="6" id="KW-0998">Cell outer membrane</keyword>
<evidence type="ECO:0000259" key="9">
    <source>
        <dbReference type="Pfam" id="PF25183"/>
    </source>
</evidence>
<dbReference type="SUPFAM" id="SSF49464">
    <property type="entry name" value="Carboxypeptidase regulatory domain-like"/>
    <property type="match status" value="1"/>
</dbReference>
<feature type="signal peptide" evidence="7">
    <location>
        <begin position="1"/>
        <end position="26"/>
    </location>
</feature>
<evidence type="ECO:0000313" key="11">
    <source>
        <dbReference type="Proteomes" id="UP000709959"/>
    </source>
</evidence>
<dbReference type="GO" id="GO:0015344">
    <property type="term" value="F:siderophore uptake transmembrane transporter activity"/>
    <property type="evidence" value="ECO:0007669"/>
    <property type="project" value="TreeGrafter"/>
</dbReference>
<feature type="domain" description="TonB-dependent transporter Oar-like beta-barrel" evidence="9">
    <location>
        <begin position="326"/>
        <end position="549"/>
    </location>
</feature>
<keyword evidence="5" id="KW-0472">Membrane</keyword>
<dbReference type="InterPro" id="IPR037066">
    <property type="entry name" value="Plug_dom_sf"/>
</dbReference>
<evidence type="ECO:0000313" key="10">
    <source>
        <dbReference type="EMBL" id="MBK8573369.1"/>
    </source>
</evidence>
<dbReference type="Gene3D" id="2.40.170.20">
    <property type="entry name" value="TonB-dependent receptor, beta-barrel domain"/>
    <property type="match status" value="1"/>
</dbReference>
<name>A0A936F3C4_9BACT</name>
<comment type="caution">
    <text evidence="10">The sequence shown here is derived from an EMBL/GenBank/DDBJ whole genome shotgun (WGS) entry which is preliminary data.</text>
</comment>
<dbReference type="SUPFAM" id="SSF56935">
    <property type="entry name" value="Porins"/>
    <property type="match status" value="1"/>
</dbReference>
<evidence type="ECO:0000256" key="7">
    <source>
        <dbReference type="SAM" id="SignalP"/>
    </source>
</evidence>
<dbReference type="Proteomes" id="UP000709959">
    <property type="component" value="Unassembled WGS sequence"/>
</dbReference>
<comment type="subcellular location">
    <subcellularLocation>
        <location evidence="1">Cell outer membrane</location>
        <topology evidence="1">Multi-pass membrane protein</topology>
    </subcellularLocation>
</comment>
<dbReference type="InterPro" id="IPR012910">
    <property type="entry name" value="Plug_dom"/>
</dbReference>
<dbReference type="PANTHER" id="PTHR30069:SF46">
    <property type="entry name" value="OAR PROTEIN"/>
    <property type="match status" value="1"/>
</dbReference>
<organism evidence="10 11">
    <name type="scientific">Candidatus Geothrix odensensis</name>
    <dbReference type="NCBI Taxonomy" id="2954440"/>
    <lineage>
        <taxon>Bacteria</taxon>
        <taxon>Pseudomonadati</taxon>
        <taxon>Acidobacteriota</taxon>
        <taxon>Holophagae</taxon>
        <taxon>Holophagales</taxon>
        <taxon>Holophagaceae</taxon>
        <taxon>Geothrix</taxon>
    </lineage>
</organism>
<evidence type="ECO:0000256" key="5">
    <source>
        <dbReference type="ARBA" id="ARBA00023136"/>
    </source>
</evidence>
<dbReference type="EMBL" id="JADKCH010000017">
    <property type="protein sequence ID" value="MBK8573369.1"/>
    <property type="molecule type" value="Genomic_DNA"/>
</dbReference>
<dbReference type="Pfam" id="PF25183">
    <property type="entry name" value="OMP_b-brl_4"/>
    <property type="match status" value="2"/>
</dbReference>
<feature type="domain" description="TonB-dependent transporter Oar-like beta-barrel" evidence="9">
    <location>
        <begin position="556"/>
        <end position="821"/>
    </location>
</feature>
<keyword evidence="4" id="KW-0812">Transmembrane</keyword>
<feature type="chain" id="PRO_5038094269" evidence="7">
    <location>
        <begin position="27"/>
        <end position="931"/>
    </location>
</feature>
<evidence type="ECO:0000256" key="3">
    <source>
        <dbReference type="ARBA" id="ARBA00022452"/>
    </source>
</evidence>
<dbReference type="InterPro" id="IPR008969">
    <property type="entry name" value="CarboxyPept-like_regulatory"/>
</dbReference>
<evidence type="ECO:0000256" key="6">
    <source>
        <dbReference type="ARBA" id="ARBA00023237"/>
    </source>
</evidence>
<evidence type="ECO:0000256" key="4">
    <source>
        <dbReference type="ARBA" id="ARBA00022692"/>
    </source>
</evidence>
<keyword evidence="7" id="KW-0732">Signal</keyword>
<dbReference type="PANTHER" id="PTHR30069">
    <property type="entry name" value="TONB-DEPENDENT OUTER MEMBRANE RECEPTOR"/>
    <property type="match status" value="1"/>
</dbReference>
<accession>A0A936F3C4</accession>
<dbReference type="InterPro" id="IPR036942">
    <property type="entry name" value="Beta-barrel_TonB_sf"/>
</dbReference>
<keyword evidence="2" id="KW-0813">Transport</keyword>
<evidence type="ECO:0000256" key="2">
    <source>
        <dbReference type="ARBA" id="ARBA00022448"/>
    </source>
</evidence>
<dbReference type="GO" id="GO:0044718">
    <property type="term" value="P:siderophore transmembrane transport"/>
    <property type="evidence" value="ECO:0007669"/>
    <property type="project" value="TreeGrafter"/>
</dbReference>
<dbReference type="GO" id="GO:0009279">
    <property type="term" value="C:cell outer membrane"/>
    <property type="evidence" value="ECO:0007669"/>
    <property type="project" value="UniProtKB-SubCell"/>
</dbReference>
<evidence type="ECO:0000256" key="1">
    <source>
        <dbReference type="ARBA" id="ARBA00004571"/>
    </source>
</evidence>